<organism evidence="1 2">
    <name type="scientific">Nostocoides veronense</name>
    <dbReference type="NCBI Taxonomy" id="330836"/>
    <lineage>
        <taxon>Bacteria</taxon>
        <taxon>Bacillati</taxon>
        <taxon>Actinomycetota</taxon>
        <taxon>Actinomycetes</taxon>
        <taxon>Micrococcales</taxon>
        <taxon>Intrasporangiaceae</taxon>
        <taxon>Nostocoides</taxon>
    </lineage>
</organism>
<dbReference type="Proteomes" id="UP001499938">
    <property type="component" value="Unassembled WGS sequence"/>
</dbReference>
<evidence type="ECO:0000313" key="1">
    <source>
        <dbReference type="EMBL" id="GAA1787297.1"/>
    </source>
</evidence>
<accession>A0ABN2LG80</accession>
<protein>
    <submittedName>
        <fullName evidence="1">Uncharacterized protein</fullName>
    </submittedName>
</protein>
<dbReference type="RefSeq" id="WP_344082225.1">
    <property type="nucleotide sequence ID" value="NZ_BAAAPO010000016.1"/>
</dbReference>
<dbReference type="EMBL" id="BAAAPO010000016">
    <property type="protein sequence ID" value="GAA1787297.1"/>
    <property type="molecule type" value="Genomic_DNA"/>
</dbReference>
<proteinExistence type="predicted"/>
<comment type="caution">
    <text evidence="1">The sequence shown here is derived from an EMBL/GenBank/DDBJ whole genome shotgun (WGS) entry which is preliminary data.</text>
</comment>
<name>A0ABN2LG80_9MICO</name>
<evidence type="ECO:0000313" key="2">
    <source>
        <dbReference type="Proteomes" id="UP001499938"/>
    </source>
</evidence>
<reference evidence="1 2" key="1">
    <citation type="journal article" date="2019" name="Int. J. Syst. Evol. Microbiol.">
        <title>The Global Catalogue of Microorganisms (GCM) 10K type strain sequencing project: providing services to taxonomists for standard genome sequencing and annotation.</title>
        <authorList>
            <consortium name="The Broad Institute Genomics Platform"/>
            <consortium name="The Broad Institute Genome Sequencing Center for Infectious Disease"/>
            <person name="Wu L."/>
            <person name="Ma J."/>
        </authorList>
    </citation>
    <scope>NUCLEOTIDE SEQUENCE [LARGE SCALE GENOMIC DNA]</scope>
    <source>
        <strain evidence="1 2">JCM 15592</strain>
    </source>
</reference>
<sequence length="240" mass="26842">MTIPTAEDWRALARSAPWLWQSVEFELTWSSWSMVATLDTPLHAWLRRPGDVRVEMPEGEIAIERRGWLGPQPPDRPHTRRPDGLVLTRTLATDGDDHGLYFHNYYWLALLDPQELADGVNYAGDVPITLPGTDIRDVMVTERFGRTTWWATVAPIEHYYPRCSCCAMLPGPIANRLEYGEAGPPAYLGDRTYPAQWLVGLDLETGLPVSLSPAPGETAGDSHSMRILAVDEPMADSLFT</sequence>
<keyword evidence="2" id="KW-1185">Reference proteome</keyword>
<gene>
    <name evidence="1" type="ORF">GCM10009811_10530</name>
</gene>